<gene>
    <name evidence="2" type="ORF">IMSAGC017_00430</name>
</gene>
<sequence>MKYKEFRMLIFSIVFFFVITGVCIYFALDHNRSKVIIGVILSFVILMMLTTKYNMKIFNDSILIYEFKGIGIMPALVDYENIKEVTLISKHRIKVKHKGTSMLYILDAESFYEELIENMEEYKKSVNHFND</sequence>
<comment type="caution">
    <text evidence="2">The sequence shown here is derived from an EMBL/GenBank/DDBJ whole genome shotgun (WGS) entry which is preliminary data.</text>
</comment>
<name>A0A829ZAG2_9FIRM</name>
<evidence type="ECO:0000313" key="3">
    <source>
        <dbReference type="Proteomes" id="UP000490821"/>
    </source>
</evidence>
<evidence type="ECO:0008006" key="4">
    <source>
        <dbReference type="Google" id="ProtNLM"/>
    </source>
</evidence>
<organism evidence="2 3">
    <name type="scientific">Thomasclavelia cocleata</name>
    <dbReference type="NCBI Taxonomy" id="69824"/>
    <lineage>
        <taxon>Bacteria</taxon>
        <taxon>Bacillati</taxon>
        <taxon>Bacillota</taxon>
        <taxon>Erysipelotrichia</taxon>
        <taxon>Erysipelotrichales</taxon>
        <taxon>Coprobacillaceae</taxon>
        <taxon>Thomasclavelia</taxon>
    </lineage>
</organism>
<dbReference type="AlphaFoldDB" id="A0A829ZAG2"/>
<feature type="transmembrane region" description="Helical" evidence="1">
    <location>
        <begin position="34"/>
        <end position="51"/>
    </location>
</feature>
<feature type="transmembrane region" description="Helical" evidence="1">
    <location>
        <begin position="9"/>
        <end position="28"/>
    </location>
</feature>
<keyword evidence="1" id="KW-0812">Transmembrane</keyword>
<dbReference type="EMBL" id="BLMI01000040">
    <property type="protein sequence ID" value="GFI40398.1"/>
    <property type="molecule type" value="Genomic_DNA"/>
</dbReference>
<evidence type="ECO:0000313" key="2">
    <source>
        <dbReference type="EMBL" id="GFI40398.1"/>
    </source>
</evidence>
<evidence type="ECO:0000256" key="1">
    <source>
        <dbReference type="SAM" id="Phobius"/>
    </source>
</evidence>
<reference evidence="2 3" key="1">
    <citation type="journal article" date="2020" name="Microbiome">
        <title>Single-cell genomics of uncultured bacteria reveals dietary fiber responders in the mouse gut microbiota.</title>
        <authorList>
            <person name="Chijiiwa R."/>
            <person name="Hosokawa M."/>
            <person name="Kogawa M."/>
            <person name="Nishikawa Y."/>
            <person name="Ide K."/>
            <person name="Sakanashi C."/>
            <person name="Takahashi K."/>
            <person name="Takeyama H."/>
        </authorList>
    </citation>
    <scope>NUCLEOTIDE SEQUENCE [LARGE SCALE GENOMIC DNA]</scope>
    <source>
        <strain evidence="2">IMSAGC_017</strain>
    </source>
</reference>
<keyword evidence="1" id="KW-0472">Membrane</keyword>
<dbReference type="RefSeq" id="WP_172471920.1">
    <property type="nucleotide sequence ID" value="NZ_BLMI01000040.1"/>
</dbReference>
<protein>
    <recommendedName>
        <fullName evidence="4">PH domain-containing protein</fullName>
    </recommendedName>
</protein>
<proteinExistence type="predicted"/>
<dbReference type="Proteomes" id="UP000490821">
    <property type="component" value="Unassembled WGS sequence"/>
</dbReference>
<accession>A0A829ZAG2</accession>
<keyword evidence="1" id="KW-1133">Transmembrane helix</keyword>